<evidence type="ECO:0000313" key="1">
    <source>
        <dbReference type="EMBL" id="TQB74567.1"/>
    </source>
</evidence>
<sequence>MGANLWILVWVGEPLDYPKYRHTAIYVEFDDHENKNRNNGTLFHVIGALGLFEFRENPDYNPAGDSNLRKKVEVGRVPDQVSSPTLRSVLAATNVRNSNQDADWNCQNWVGDALRRLVGLGWLSTEQMDVALDAMVDACLEAEDTEY</sequence>
<accession>A0A507QXI7</accession>
<name>A0A507QXI7_MONPU</name>
<dbReference type="InterPro" id="IPR046670">
    <property type="entry name" value="DUF6540"/>
</dbReference>
<keyword evidence="2" id="KW-1185">Reference proteome</keyword>
<comment type="caution">
    <text evidence="1">The sequence shown here is derived from an EMBL/GenBank/DDBJ whole genome shotgun (WGS) entry which is preliminary data.</text>
</comment>
<reference evidence="1 2" key="1">
    <citation type="submission" date="2019-06" db="EMBL/GenBank/DDBJ databases">
        <title>Wine fermentation using esterase from Monascus purpureus.</title>
        <authorList>
            <person name="Geng C."/>
            <person name="Zhang Y."/>
        </authorList>
    </citation>
    <scope>NUCLEOTIDE SEQUENCE [LARGE SCALE GENOMIC DNA]</scope>
    <source>
        <strain evidence="1">HQ1</strain>
    </source>
</reference>
<protein>
    <submittedName>
        <fullName evidence="1">Uncharacterized protein</fullName>
    </submittedName>
</protein>
<organism evidence="1 2">
    <name type="scientific">Monascus purpureus</name>
    <name type="common">Red mold</name>
    <name type="synonym">Monascus anka</name>
    <dbReference type="NCBI Taxonomy" id="5098"/>
    <lineage>
        <taxon>Eukaryota</taxon>
        <taxon>Fungi</taxon>
        <taxon>Dikarya</taxon>
        <taxon>Ascomycota</taxon>
        <taxon>Pezizomycotina</taxon>
        <taxon>Eurotiomycetes</taxon>
        <taxon>Eurotiomycetidae</taxon>
        <taxon>Eurotiales</taxon>
        <taxon>Aspergillaceae</taxon>
        <taxon>Monascus</taxon>
    </lineage>
</organism>
<dbReference type="Pfam" id="PF20174">
    <property type="entry name" value="DUF6540"/>
    <property type="match status" value="1"/>
</dbReference>
<dbReference type="STRING" id="5098.A0A507QXI7"/>
<dbReference type="OrthoDB" id="37659at2759"/>
<dbReference type="AlphaFoldDB" id="A0A507QXI7"/>
<gene>
    <name evidence="1" type="ORF">MPDQ_004673</name>
</gene>
<dbReference type="EMBL" id="VIFY01000030">
    <property type="protein sequence ID" value="TQB74567.1"/>
    <property type="molecule type" value="Genomic_DNA"/>
</dbReference>
<proteinExistence type="predicted"/>
<evidence type="ECO:0000313" key="2">
    <source>
        <dbReference type="Proteomes" id="UP000319663"/>
    </source>
</evidence>
<dbReference type="Proteomes" id="UP000319663">
    <property type="component" value="Unassembled WGS sequence"/>
</dbReference>